<protein>
    <submittedName>
        <fullName evidence="1">Uncharacterized protein</fullName>
    </submittedName>
</protein>
<evidence type="ECO:0000313" key="2">
    <source>
        <dbReference type="Proteomes" id="UP000244384"/>
    </source>
</evidence>
<dbReference type="OrthoDB" id="9342777at2"/>
<dbReference type="KEGG" id="aez:C3E78_05690"/>
<dbReference type="Pfam" id="PF19136">
    <property type="entry name" value="DUF5819"/>
    <property type="match status" value="1"/>
</dbReference>
<accession>A0A5F2ESJ6</accession>
<reference evidence="2" key="1">
    <citation type="submission" date="2018-01" db="EMBL/GenBank/DDBJ databases">
        <authorList>
            <person name="Li J."/>
        </authorList>
    </citation>
    <scope>NUCLEOTIDE SEQUENCE [LARGE SCALE GENOMIC DNA]</scope>
    <source>
        <strain evidence="2">592</strain>
    </source>
</reference>
<evidence type="ECO:0000313" key="1">
    <source>
        <dbReference type="EMBL" id="AWB91739.1"/>
    </source>
</evidence>
<keyword evidence="2" id="KW-1185">Reference proteome</keyword>
<dbReference type="AlphaFoldDB" id="A0A2S0WK66"/>
<organism evidence="1 2">
    <name type="scientific">Aeromicrobium chenweiae</name>
    <dbReference type="NCBI Taxonomy" id="2079793"/>
    <lineage>
        <taxon>Bacteria</taxon>
        <taxon>Bacillati</taxon>
        <taxon>Actinomycetota</taxon>
        <taxon>Actinomycetes</taxon>
        <taxon>Propionibacteriales</taxon>
        <taxon>Nocardioidaceae</taxon>
        <taxon>Aeromicrobium</taxon>
    </lineage>
</organism>
<dbReference type="InterPro" id="IPR043857">
    <property type="entry name" value="DUF5819"/>
</dbReference>
<dbReference type="EMBL" id="CP026952">
    <property type="protein sequence ID" value="AWB91739.1"/>
    <property type="molecule type" value="Genomic_DNA"/>
</dbReference>
<dbReference type="Proteomes" id="UP000244384">
    <property type="component" value="Chromosome"/>
</dbReference>
<proteinExistence type="predicted"/>
<sequence>MPRVTMRSAFIAAAVTIVGLHLVAVTLAALPPNRYSDATASQTAYLEPYFAQNWRLFAPSPVAEDREVLFQGSYVAADGTPRRTSWVAWTDVELDLVRHRLVGGRAGYVTNKLYGPLGQRYLGLGRAQRAIADGTDETTPPTWAELRSRLLGGGADPTRVGTYLLYEKATARLATEVLESRWPGHELTAVRYRLRAQPVVPYEQRGLAGAERTAARPVPTVREGGWRAPTTGSDRERASVASFDRRHR</sequence>
<dbReference type="RefSeq" id="WP_108577385.1">
    <property type="nucleotide sequence ID" value="NZ_CP026952.1"/>
</dbReference>
<accession>A0A2S0WK66</accession>
<gene>
    <name evidence="1" type="ORF">C3E78_05690</name>
</gene>
<name>A0A2S0WK66_9ACTN</name>